<dbReference type="PROSITE" id="PS00452">
    <property type="entry name" value="GUANYLATE_CYCLASE_1"/>
    <property type="match status" value="1"/>
</dbReference>
<sequence length="383" mass="44342">MVAQEGATSLGEFIYFFNLLNFLLEFYFFVVRNEKQLESEVESFLLQGIKAIKKEKWRTKHCKRFTLEFKKKEMEDKVLTFKFKLLLILTFFRNRSSLNDLRVFMTLITVFSILLTAIQSHRSELIARFDFIWKLKALAEGKEMEERHKQNRLVLQNILPAHVADYFLKDVSPEKLDYLYHEGRDNVAIMFATITEFDKFYQELDANNEGVECLRVLNEIIVDFDSQLKRKEFDCIEKIKTISTTYMVAAGLTGEVKGNTHVVAVVRFAMRLFAVIRNINEHSFNNFNLRVGINVGPLVAGVIGIRKPHYDIWGNSVNVASRMDSSGIAGKIQVTEEVKRILEQEGYELECRGAINVKGKGEMVTYFLRIPQDALNIDLNDNC</sequence>
<keyword evidence="8" id="KW-0677">Repeat</keyword>
<dbReference type="InterPro" id="IPR001054">
    <property type="entry name" value="A/G_cyclase"/>
</dbReference>
<dbReference type="GO" id="GO:0004016">
    <property type="term" value="F:adenylate cyclase activity"/>
    <property type="evidence" value="ECO:0007669"/>
    <property type="project" value="UniProtKB-EC"/>
</dbReference>
<evidence type="ECO:0000256" key="17">
    <source>
        <dbReference type="RuleBase" id="RU000405"/>
    </source>
</evidence>
<feature type="transmembrane region" description="Helical" evidence="18">
    <location>
        <begin position="13"/>
        <end position="30"/>
    </location>
</feature>
<evidence type="ECO:0000256" key="7">
    <source>
        <dbReference type="ARBA" id="ARBA00022723"/>
    </source>
</evidence>
<dbReference type="PROSITE" id="PS50125">
    <property type="entry name" value="GUANYLATE_CYCLASE_2"/>
    <property type="match status" value="1"/>
</dbReference>
<keyword evidence="14 18" id="KW-0472">Membrane</keyword>
<dbReference type="WBParaSite" id="SMUV_0000119001-mRNA-1">
    <property type="protein sequence ID" value="SMUV_0000119001-mRNA-1"/>
    <property type="gene ID" value="SMUV_0000119001"/>
</dbReference>
<evidence type="ECO:0000256" key="18">
    <source>
        <dbReference type="SAM" id="Phobius"/>
    </source>
</evidence>
<dbReference type="InterPro" id="IPR029787">
    <property type="entry name" value="Nucleotide_cyclase"/>
</dbReference>
<keyword evidence="13" id="KW-0115">cAMP biosynthesis</keyword>
<evidence type="ECO:0000256" key="1">
    <source>
        <dbReference type="ARBA" id="ARBA00001436"/>
    </source>
</evidence>
<evidence type="ECO:0000256" key="16">
    <source>
        <dbReference type="ARBA" id="ARBA00023239"/>
    </source>
</evidence>
<keyword evidence="9" id="KW-0547">Nucleotide-binding</keyword>
<dbReference type="FunFam" id="3.30.70.1230:FF:000001">
    <property type="entry name" value="Adenylate cyclase"/>
    <property type="match status" value="1"/>
</dbReference>
<keyword evidence="16 17" id="KW-0456">Lyase</keyword>
<keyword evidence="20" id="KW-1185">Reference proteome</keyword>
<evidence type="ECO:0000256" key="13">
    <source>
        <dbReference type="ARBA" id="ARBA00022998"/>
    </source>
</evidence>
<dbReference type="Pfam" id="PF00211">
    <property type="entry name" value="Guanylate_cyc"/>
    <property type="match status" value="1"/>
</dbReference>
<comment type="catalytic activity">
    <reaction evidence="2">
        <text>ATP = 3',5'-cyclic AMP + diphosphate</text>
        <dbReference type="Rhea" id="RHEA:15389"/>
        <dbReference type="ChEBI" id="CHEBI:30616"/>
        <dbReference type="ChEBI" id="CHEBI:33019"/>
        <dbReference type="ChEBI" id="CHEBI:58165"/>
        <dbReference type="EC" id="4.6.1.1"/>
    </reaction>
</comment>
<evidence type="ECO:0000256" key="2">
    <source>
        <dbReference type="ARBA" id="ARBA00001593"/>
    </source>
</evidence>
<keyword evidence="10" id="KW-0067">ATP-binding</keyword>
<dbReference type="SUPFAM" id="SSF55073">
    <property type="entry name" value="Nucleotide cyclase"/>
    <property type="match status" value="1"/>
</dbReference>
<organism evidence="20 21">
    <name type="scientific">Syphacia muris</name>
    <dbReference type="NCBI Taxonomy" id="451379"/>
    <lineage>
        <taxon>Eukaryota</taxon>
        <taxon>Metazoa</taxon>
        <taxon>Ecdysozoa</taxon>
        <taxon>Nematoda</taxon>
        <taxon>Chromadorea</taxon>
        <taxon>Rhabditida</taxon>
        <taxon>Spirurina</taxon>
        <taxon>Oxyuridomorpha</taxon>
        <taxon>Oxyuroidea</taxon>
        <taxon>Oxyuridae</taxon>
        <taxon>Syphacia</taxon>
    </lineage>
</organism>
<evidence type="ECO:0000256" key="9">
    <source>
        <dbReference type="ARBA" id="ARBA00022741"/>
    </source>
</evidence>
<dbReference type="InterPro" id="IPR018297">
    <property type="entry name" value="A/G_cyclase_CS"/>
</dbReference>
<comment type="similarity">
    <text evidence="17">Belongs to the adenylyl cyclase class-4/guanylyl cyclase family.</text>
</comment>
<keyword evidence="11" id="KW-0460">Magnesium</keyword>
<dbReference type="AlphaFoldDB" id="A0A0N5AAL4"/>
<dbReference type="Gene3D" id="3.30.70.1230">
    <property type="entry name" value="Nucleotide cyclase"/>
    <property type="match status" value="1"/>
</dbReference>
<evidence type="ECO:0000256" key="5">
    <source>
        <dbReference type="ARBA" id="ARBA00012201"/>
    </source>
</evidence>
<evidence type="ECO:0000256" key="3">
    <source>
        <dbReference type="ARBA" id="ARBA00001946"/>
    </source>
</evidence>
<reference evidence="21" key="1">
    <citation type="submission" date="2017-02" db="UniProtKB">
        <authorList>
            <consortium name="WormBaseParasite"/>
        </authorList>
    </citation>
    <scope>IDENTIFICATION</scope>
</reference>
<evidence type="ECO:0000256" key="12">
    <source>
        <dbReference type="ARBA" id="ARBA00022989"/>
    </source>
</evidence>
<keyword evidence="12 18" id="KW-1133">Transmembrane helix</keyword>
<dbReference type="PANTHER" id="PTHR45627:SF16">
    <property type="entry name" value="ADENYLATE CYCLASE"/>
    <property type="match status" value="1"/>
</dbReference>
<dbReference type="GO" id="GO:0006171">
    <property type="term" value="P:cAMP biosynthetic process"/>
    <property type="evidence" value="ECO:0007669"/>
    <property type="project" value="UniProtKB-KW"/>
</dbReference>
<protein>
    <recommendedName>
        <fullName evidence="5">adenylate cyclase</fullName>
        <ecNumber evidence="5">4.6.1.1</ecNumber>
    </recommendedName>
</protein>
<dbReference type="SMART" id="SM00044">
    <property type="entry name" value="CYCc"/>
    <property type="match status" value="1"/>
</dbReference>
<comment type="catalytic activity">
    <reaction evidence="1">
        <text>GTP = 3',5'-cyclic GMP + diphosphate</text>
        <dbReference type="Rhea" id="RHEA:13665"/>
        <dbReference type="ChEBI" id="CHEBI:33019"/>
        <dbReference type="ChEBI" id="CHEBI:37565"/>
        <dbReference type="ChEBI" id="CHEBI:57746"/>
        <dbReference type="EC" id="4.6.1.2"/>
    </reaction>
</comment>
<evidence type="ECO:0000256" key="6">
    <source>
        <dbReference type="ARBA" id="ARBA00022692"/>
    </source>
</evidence>
<evidence type="ECO:0000256" key="14">
    <source>
        <dbReference type="ARBA" id="ARBA00023136"/>
    </source>
</evidence>
<comment type="subcellular location">
    <subcellularLocation>
        <location evidence="4">Membrane</location>
        <topology evidence="4">Multi-pass membrane protein</topology>
    </subcellularLocation>
</comment>
<dbReference type="GO" id="GO:0007189">
    <property type="term" value="P:adenylate cyclase-activating G protein-coupled receptor signaling pathway"/>
    <property type="evidence" value="ECO:0007669"/>
    <property type="project" value="TreeGrafter"/>
</dbReference>
<dbReference type="STRING" id="451379.A0A0N5AAL4"/>
<dbReference type="GO" id="GO:0046872">
    <property type="term" value="F:metal ion binding"/>
    <property type="evidence" value="ECO:0007669"/>
    <property type="project" value="UniProtKB-KW"/>
</dbReference>
<keyword evidence="15" id="KW-0325">Glycoprotein</keyword>
<evidence type="ECO:0000259" key="19">
    <source>
        <dbReference type="PROSITE" id="PS50125"/>
    </source>
</evidence>
<dbReference type="InterPro" id="IPR009398">
    <property type="entry name" value="Adcy_conserved_dom"/>
</dbReference>
<feature type="domain" description="Guanylate cyclase" evidence="19">
    <location>
        <begin position="188"/>
        <end position="324"/>
    </location>
</feature>
<keyword evidence="6 18" id="KW-0812">Transmembrane</keyword>
<evidence type="ECO:0000313" key="21">
    <source>
        <dbReference type="WBParaSite" id="SMUV_0000119001-mRNA-1"/>
    </source>
</evidence>
<dbReference type="GO" id="GO:0004383">
    <property type="term" value="F:guanylate cyclase activity"/>
    <property type="evidence" value="ECO:0007669"/>
    <property type="project" value="UniProtKB-EC"/>
</dbReference>
<dbReference type="GO" id="GO:0005886">
    <property type="term" value="C:plasma membrane"/>
    <property type="evidence" value="ECO:0007669"/>
    <property type="project" value="InterPro"/>
</dbReference>
<dbReference type="GO" id="GO:0005524">
    <property type="term" value="F:ATP binding"/>
    <property type="evidence" value="ECO:0007669"/>
    <property type="project" value="UniProtKB-KW"/>
</dbReference>
<proteinExistence type="inferred from homology"/>
<name>A0A0N5AAL4_9BILA</name>
<feature type="transmembrane region" description="Helical" evidence="18">
    <location>
        <begin position="101"/>
        <end position="118"/>
    </location>
</feature>
<dbReference type="Pfam" id="PF06327">
    <property type="entry name" value="Adcy_cons_dom"/>
    <property type="match status" value="1"/>
</dbReference>
<accession>A0A0N5AAL4</accession>
<dbReference type="GO" id="GO:0035556">
    <property type="term" value="P:intracellular signal transduction"/>
    <property type="evidence" value="ECO:0007669"/>
    <property type="project" value="InterPro"/>
</dbReference>
<evidence type="ECO:0000256" key="10">
    <source>
        <dbReference type="ARBA" id="ARBA00022840"/>
    </source>
</evidence>
<evidence type="ECO:0000256" key="15">
    <source>
        <dbReference type="ARBA" id="ARBA00023180"/>
    </source>
</evidence>
<dbReference type="Proteomes" id="UP000046393">
    <property type="component" value="Unplaced"/>
</dbReference>
<evidence type="ECO:0000313" key="20">
    <source>
        <dbReference type="Proteomes" id="UP000046393"/>
    </source>
</evidence>
<dbReference type="EC" id="4.6.1.1" evidence="5"/>
<evidence type="ECO:0000256" key="4">
    <source>
        <dbReference type="ARBA" id="ARBA00004141"/>
    </source>
</evidence>
<evidence type="ECO:0000256" key="11">
    <source>
        <dbReference type="ARBA" id="ARBA00022842"/>
    </source>
</evidence>
<keyword evidence="7" id="KW-0479">Metal-binding</keyword>
<dbReference type="PANTHER" id="PTHR45627">
    <property type="entry name" value="ADENYLATE CYCLASE TYPE 1"/>
    <property type="match status" value="1"/>
</dbReference>
<evidence type="ECO:0000256" key="8">
    <source>
        <dbReference type="ARBA" id="ARBA00022737"/>
    </source>
</evidence>
<dbReference type="CDD" id="cd07302">
    <property type="entry name" value="CHD"/>
    <property type="match status" value="1"/>
</dbReference>
<comment type="cofactor">
    <cofactor evidence="3">
        <name>Mg(2+)</name>
        <dbReference type="ChEBI" id="CHEBI:18420"/>
    </cofactor>
</comment>